<feature type="compositionally biased region" description="Polar residues" evidence="1">
    <location>
        <begin position="1"/>
        <end position="16"/>
    </location>
</feature>
<gene>
    <name evidence="2" type="ORF">BDP81DRAFT_426371</name>
</gene>
<keyword evidence="3" id="KW-1185">Reference proteome</keyword>
<evidence type="ECO:0000313" key="2">
    <source>
        <dbReference type="EMBL" id="KAK1636977.1"/>
    </source>
</evidence>
<evidence type="ECO:0000313" key="3">
    <source>
        <dbReference type="Proteomes" id="UP001243989"/>
    </source>
</evidence>
<dbReference type="EMBL" id="JAHMHQ010000009">
    <property type="protein sequence ID" value="KAK1636977.1"/>
    <property type="molecule type" value="Genomic_DNA"/>
</dbReference>
<feature type="compositionally biased region" description="Basic residues" evidence="1">
    <location>
        <begin position="60"/>
        <end position="69"/>
    </location>
</feature>
<name>A0AAI9ZUN3_9PEZI</name>
<accession>A0AAI9ZUN3</accession>
<comment type="caution">
    <text evidence="2">The sequence shown here is derived from an EMBL/GenBank/DDBJ whole genome shotgun (WGS) entry which is preliminary data.</text>
</comment>
<sequence>MQKPRSTPHLTASNFINPPPPLPHYCAGRYSPASSHHNLPQQQTTHDRKQDPNKQQMNKTPRKSRKAIPRQHAGAVRYSSTVEPVFHCLPPICVCVCVSL</sequence>
<feature type="region of interest" description="Disordered" evidence="1">
    <location>
        <begin position="1"/>
        <end position="73"/>
    </location>
</feature>
<reference evidence="2" key="1">
    <citation type="submission" date="2021-06" db="EMBL/GenBank/DDBJ databases">
        <title>Comparative genomics, transcriptomics and evolutionary studies reveal genomic signatures of adaptation to plant cell wall in hemibiotrophic fungi.</title>
        <authorList>
            <consortium name="DOE Joint Genome Institute"/>
            <person name="Baroncelli R."/>
            <person name="Diaz J.F."/>
            <person name="Benocci T."/>
            <person name="Peng M."/>
            <person name="Battaglia E."/>
            <person name="Haridas S."/>
            <person name="Andreopoulos W."/>
            <person name="Labutti K."/>
            <person name="Pangilinan J."/>
            <person name="Floch G.L."/>
            <person name="Makela M.R."/>
            <person name="Henrissat B."/>
            <person name="Grigoriev I.V."/>
            <person name="Crouch J.A."/>
            <person name="De Vries R.P."/>
            <person name="Sukno S.A."/>
            <person name="Thon M.R."/>
        </authorList>
    </citation>
    <scope>NUCLEOTIDE SEQUENCE</scope>
    <source>
        <strain evidence="2">CBS 102054</strain>
    </source>
</reference>
<dbReference type="Proteomes" id="UP001243989">
    <property type="component" value="Unassembled WGS sequence"/>
</dbReference>
<proteinExistence type="predicted"/>
<dbReference type="GeneID" id="85475149"/>
<protein>
    <submittedName>
        <fullName evidence="2">Uncharacterized protein</fullName>
    </submittedName>
</protein>
<feature type="compositionally biased region" description="Polar residues" evidence="1">
    <location>
        <begin position="32"/>
        <end position="44"/>
    </location>
</feature>
<dbReference type="RefSeq" id="XP_060445584.1">
    <property type="nucleotide sequence ID" value="XM_060590287.1"/>
</dbReference>
<dbReference type="AlphaFoldDB" id="A0AAI9ZUN3"/>
<organism evidence="2 3">
    <name type="scientific">Colletotrichum phormii</name>
    <dbReference type="NCBI Taxonomy" id="359342"/>
    <lineage>
        <taxon>Eukaryota</taxon>
        <taxon>Fungi</taxon>
        <taxon>Dikarya</taxon>
        <taxon>Ascomycota</taxon>
        <taxon>Pezizomycotina</taxon>
        <taxon>Sordariomycetes</taxon>
        <taxon>Hypocreomycetidae</taxon>
        <taxon>Glomerellales</taxon>
        <taxon>Glomerellaceae</taxon>
        <taxon>Colletotrichum</taxon>
        <taxon>Colletotrichum acutatum species complex</taxon>
    </lineage>
</organism>
<evidence type="ECO:0000256" key="1">
    <source>
        <dbReference type="SAM" id="MobiDB-lite"/>
    </source>
</evidence>